<protein>
    <submittedName>
        <fullName evidence="2">Uncharacterized protein</fullName>
    </submittedName>
</protein>
<organism evidence="2 3">
    <name type="scientific">Aristolochia fimbriata</name>
    <name type="common">White veined hardy Dutchman's pipe vine</name>
    <dbReference type="NCBI Taxonomy" id="158543"/>
    <lineage>
        <taxon>Eukaryota</taxon>
        <taxon>Viridiplantae</taxon>
        <taxon>Streptophyta</taxon>
        <taxon>Embryophyta</taxon>
        <taxon>Tracheophyta</taxon>
        <taxon>Spermatophyta</taxon>
        <taxon>Magnoliopsida</taxon>
        <taxon>Magnoliidae</taxon>
        <taxon>Piperales</taxon>
        <taxon>Aristolochiaceae</taxon>
        <taxon>Aristolochia</taxon>
    </lineage>
</organism>
<evidence type="ECO:0000313" key="2">
    <source>
        <dbReference type="EMBL" id="KAG9450129.1"/>
    </source>
</evidence>
<reference evidence="2 3" key="1">
    <citation type="submission" date="2021-07" db="EMBL/GenBank/DDBJ databases">
        <title>The Aristolochia fimbriata genome: insights into angiosperm evolution, floral development and chemical biosynthesis.</title>
        <authorList>
            <person name="Jiao Y."/>
        </authorList>
    </citation>
    <scope>NUCLEOTIDE SEQUENCE [LARGE SCALE GENOMIC DNA]</scope>
    <source>
        <strain evidence="2">IBCAS-2021</strain>
        <tissue evidence="2">Leaf</tissue>
    </source>
</reference>
<sequence>MDYDAANGSNLAAQSCQPSRGSSAFPAPPPPPMDVERIFHMKEGSGDTSYAQNFTNQRKALEKVKEKFSNHRLPNPCMHTRLESMPAVPHSGLSSFQNPTNLDE</sequence>
<accession>A0AAV7EP13</accession>
<evidence type="ECO:0000256" key="1">
    <source>
        <dbReference type="SAM" id="MobiDB-lite"/>
    </source>
</evidence>
<name>A0AAV7EP13_ARIFI</name>
<proteinExistence type="predicted"/>
<feature type="compositionally biased region" description="Polar residues" evidence="1">
    <location>
        <begin position="7"/>
        <end position="22"/>
    </location>
</feature>
<comment type="caution">
    <text evidence="2">The sequence shown here is derived from an EMBL/GenBank/DDBJ whole genome shotgun (WGS) entry which is preliminary data.</text>
</comment>
<feature type="region of interest" description="Disordered" evidence="1">
    <location>
        <begin position="71"/>
        <end position="104"/>
    </location>
</feature>
<dbReference type="AlphaFoldDB" id="A0AAV7EP13"/>
<keyword evidence="3" id="KW-1185">Reference proteome</keyword>
<dbReference type="InterPro" id="IPR042086">
    <property type="entry name" value="MeTrfase_capping"/>
</dbReference>
<evidence type="ECO:0000313" key="3">
    <source>
        <dbReference type="Proteomes" id="UP000825729"/>
    </source>
</evidence>
<gene>
    <name evidence="2" type="ORF">H6P81_010094</name>
</gene>
<feature type="region of interest" description="Disordered" evidence="1">
    <location>
        <begin position="1"/>
        <end position="34"/>
    </location>
</feature>
<feature type="compositionally biased region" description="Polar residues" evidence="1">
    <location>
        <begin position="92"/>
        <end position="104"/>
    </location>
</feature>
<dbReference type="EMBL" id="JAINDJ010000004">
    <property type="protein sequence ID" value="KAG9450129.1"/>
    <property type="molecule type" value="Genomic_DNA"/>
</dbReference>
<dbReference type="Gene3D" id="1.10.1200.270">
    <property type="entry name" value="Methyltransferase, alpha-helical capping domain"/>
    <property type="match status" value="1"/>
</dbReference>
<dbReference type="Proteomes" id="UP000825729">
    <property type="component" value="Unassembled WGS sequence"/>
</dbReference>